<keyword evidence="5" id="KW-1185">Reference proteome</keyword>
<dbReference type="Gene3D" id="3.40.1350.10">
    <property type="match status" value="1"/>
</dbReference>
<dbReference type="PANTHER" id="PTHR30015:SF6">
    <property type="entry name" value="SLL1429 PROTEIN"/>
    <property type="match status" value="1"/>
</dbReference>
<keyword evidence="4" id="KW-0378">Hydrolase</keyword>
<feature type="region of interest" description="Disordered" evidence="1">
    <location>
        <begin position="123"/>
        <end position="146"/>
    </location>
</feature>
<dbReference type="OrthoDB" id="5181666at2"/>
<reference evidence="4 5" key="1">
    <citation type="journal article" date="2014" name="Genome Announc.">
        <title>Draft Genome Sequence of Streptomyces fradiae ATCC 19609, a Strain Highly Sensitive to Antibiotics.</title>
        <authorList>
            <person name="Bekker O.B."/>
            <person name="Klimina K.M."/>
            <person name="Vatlin A.A."/>
            <person name="Zakharevich N.V."/>
            <person name="Kasianov A.S."/>
            <person name="Danilenko V.N."/>
        </authorList>
    </citation>
    <scope>NUCLEOTIDE SEQUENCE [LARGE SCALE GENOMIC DNA]</scope>
    <source>
        <strain evidence="4 5">ATCC 19609</strain>
    </source>
</reference>
<feature type="transmembrane region" description="Helical" evidence="2">
    <location>
        <begin position="32"/>
        <end position="53"/>
    </location>
</feature>
<evidence type="ECO:0000256" key="1">
    <source>
        <dbReference type="SAM" id="MobiDB-lite"/>
    </source>
</evidence>
<evidence type="ECO:0000313" key="5">
    <source>
        <dbReference type="Proteomes" id="UP000028058"/>
    </source>
</evidence>
<dbReference type="Pfam" id="PF04471">
    <property type="entry name" value="Mrr_cat"/>
    <property type="match status" value="1"/>
</dbReference>
<name>A0A420V000_9ACTN</name>
<dbReference type="Proteomes" id="UP000028058">
    <property type="component" value="Unassembled WGS sequence"/>
</dbReference>
<feature type="transmembrane region" description="Helical" evidence="2">
    <location>
        <begin position="59"/>
        <end position="79"/>
    </location>
</feature>
<sequence>MAAPTRHTAPGHHEPGPEPGPEPGRPLGVRQWASSLGLLIVLVCGIGLTLRQASQASPGHLAAAVLGTLVAVMAAVAVVRGRRQARTAARHPGAVPLEEEIAAAEREAMPELLPELHPEPGAEGVPEAVPAPDPERCAEPGAEPCPEEEVRGAFDAMDADAFEQAVAALCERDGCRDVGVVGGANDLGADVVATGPDGRRIVIQCKRYCAGNKVGSQELQRFGGTCFTVHEADVAVLVTTSSFTEPAVDYAAHTGIRCCDGAALAAWAERTGPAPWE</sequence>
<dbReference type="GO" id="GO:0015666">
    <property type="term" value="F:restriction endodeoxyribonuclease activity"/>
    <property type="evidence" value="ECO:0007669"/>
    <property type="project" value="TreeGrafter"/>
</dbReference>
<keyword evidence="4" id="KW-0540">Nuclease</keyword>
<dbReference type="SUPFAM" id="SSF52980">
    <property type="entry name" value="Restriction endonuclease-like"/>
    <property type="match status" value="1"/>
</dbReference>
<dbReference type="GO" id="GO:0009307">
    <property type="term" value="P:DNA restriction-modification system"/>
    <property type="evidence" value="ECO:0007669"/>
    <property type="project" value="InterPro"/>
</dbReference>
<dbReference type="PANTHER" id="PTHR30015">
    <property type="entry name" value="MRR RESTRICTION SYSTEM PROTEIN"/>
    <property type="match status" value="1"/>
</dbReference>
<dbReference type="InterPro" id="IPR052906">
    <property type="entry name" value="Type_IV_Methyl-Rstrct_Enzyme"/>
</dbReference>
<dbReference type="InterPro" id="IPR007560">
    <property type="entry name" value="Restrct_endonuc_IV_Mrr"/>
</dbReference>
<gene>
    <name evidence="4" type="ORF">SFRA_021295</name>
</gene>
<dbReference type="RefSeq" id="WP_078649255.1">
    <property type="nucleotide sequence ID" value="NZ_CP134822.1"/>
</dbReference>
<keyword evidence="2" id="KW-0812">Transmembrane</keyword>
<dbReference type="InterPro" id="IPR011335">
    <property type="entry name" value="Restrct_endonuc-II-like"/>
</dbReference>
<feature type="domain" description="Restriction endonuclease type IV Mrr" evidence="3">
    <location>
        <begin position="155"/>
        <end position="267"/>
    </location>
</feature>
<keyword evidence="4" id="KW-0255">Endonuclease</keyword>
<organism evidence="4 5">
    <name type="scientific">Streptomyces xinghaiensis</name>
    <dbReference type="NCBI Taxonomy" id="1038928"/>
    <lineage>
        <taxon>Bacteria</taxon>
        <taxon>Bacillati</taxon>
        <taxon>Actinomycetota</taxon>
        <taxon>Actinomycetes</taxon>
        <taxon>Kitasatosporales</taxon>
        <taxon>Streptomycetaceae</taxon>
        <taxon>Streptomyces</taxon>
    </lineage>
</organism>
<dbReference type="EMBL" id="JNAD02000010">
    <property type="protein sequence ID" value="RKM93701.1"/>
    <property type="molecule type" value="Genomic_DNA"/>
</dbReference>
<dbReference type="InterPro" id="IPR011856">
    <property type="entry name" value="tRNA_endonuc-like_dom_sf"/>
</dbReference>
<evidence type="ECO:0000256" key="2">
    <source>
        <dbReference type="SAM" id="Phobius"/>
    </source>
</evidence>
<feature type="region of interest" description="Disordered" evidence="1">
    <location>
        <begin position="1"/>
        <end position="28"/>
    </location>
</feature>
<evidence type="ECO:0000313" key="4">
    <source>
        <dbReference type="EMBL" id="RKM93701.1"/>
    </source>
</evidence>
<protein>
    <submittedName>
        <fullName evidence="4">Restriction endonuclease</fullName>
    </submittedName>
</protein>
<comment type="caution">
    <text evidence="4">The sequence shown here is derived from an EMBL/GenBank/DDBJ whole genome shotgun (WGS) entry which is preliminary data.</text>
</comment>
<keyword evidence="2" id="KW-1133">Transmembrane helix</keyword>
<dbReference type="AlphaFoldDB" id="A0A420V000"/>
<proteinExistence type="predicted"/>
<keyword evidence="2" id="KW-0472">Membrane</keyword>
<accession>A0A420V000</accession>
<dbReference type="GO" id="GO:0003677">
    <property type="term" value="F:DNA binding"/>
    <property type="evidence" value="ECO:0007669"/>
    <property type="project" value="InterPro"/>
</dbReference>
<evidence type="ECO:0000259" key="3">
    <source>
        <dbReference type="Pfam" id="PF04471"/>
    </source>
</evidence>